<comment type="subunit">
    <text evidence="3">Heterodimer composed of an alpha and a beta subunit.</text>
</comment>
<dbReference type="PANTHER" id="PTHR18968">
    <property type="entry name" value="THIAMINE PYROPHOSPHATE ENZYMES"/>
    <property type="match status" value="1"/>
</dbReference>
<evidence type="ECO:0000313" key="9">
    <source>
        <dbReference type="EMBL" id="WWQ61175.1"/>
    </source>
</evidence>
<dbReference type="AlphaFoldDB" id="A0AAX4L1Y6"/>
<reference evidence="9 10" key="1">
    <citation type="submission" date="2024-02" db="EMBL/GenBank/DDBJ databases">
        <title>STSV induces naive adaptation in Sulfolobus.</title>
        <authorList>
            <person name="Xiang X."/>
            <person name="Song M."/>
        </authorList>
    </citation>
    <scope>NUCLEOTIDE SEQUENCE [LARGE SCALE GENOMIC DNA]</scope>
    <source>
        <strain evidence="9 10">RT2</strain>
    </source>
</reference>
<sequence>MLTGAKIILKLLREFGVEKIFMVGGTDHAALIEEKVKDPNNLPDLEEVPHEIVASSMALGQSFLGRVGVVLVHTTPGTANVIGILMDAYTMRLPLIVLAGKSPYTERGSRASRNVRIHWPQEVENQTDMVKPWVKYAFEIRRVEQIPETISRAFQIALSEPKGPVYIVFPREITVEETEYRRVKMEPFEPAAPRAHLEKAKKMINEAERPIIITWNSGRRKDWFESLVNFANKTRIPVINYIGGYVNYPSNGSMALDNIDLSESDLLIVVENDVPWIPKKQEIKGNVIRVDTDPSYTNIPFYGFQCDLCIQSTVSEFFDRLVNDIRPKDDEWIIKKRERQIKEKGEEVERLRKNRKIHPRYLSYEIGKIAKQEKAIIVNEYVFNPKYAELDEFGSYLGEPSAGYLGWGLGASTGIKSLLHDKLVIVTVGDGQFIFGVPEAFYYVAAKYPVLTIIYDNAGWLATENAVKEVYPDGMAVAKGLYPGTNFIRYNIGQGILAYNGYYKLIEKPEEIKETLTEAVEYVKKGKPAIIQAIVERVKA</sequence>
<feature type="domain" description="Thiamine pyrophosphate enzyme N-terminal TPP-binding" evidence="8">
    <location>
        <begin position="3"/>
        <end position="126"/>
    </location>
</feature>
<evidence type="ECO:0000259" key="8">
    <source>
        <dbReference type="Pfam" id="PF02776"/>
    </source>
</evidence>
<feature type="domain" description="Thiamine pyrophosphate enzyme TPP-binding" evidence="7">
    <location>
        <begin position="389"/>
        <end position="532"/>
    </location>
</feature>
<dbReference type="SUPFAM" id="SSF52518">
    <property type="entry name" value="Thiamin diphosphate-binding fold (THDP-binding)"/>
    <property type="match status" value="2"/>
</dbReference>
<dbReference type="Gene3D" id="3.40.50.970">
    <property type="match status" value="2"/>
</dbReference>
<dbReference type="Pfam" id="PF02776">
    <property type="entry name" value="TPP_enzyme_N"/>
    <property type="match status" value="1"/>
</dbReference>
<evidence type="ECO:0000259" key="7">
    <source>
        <dbReference type="Pfam" id="PF02775"/>
    </source>
</evidence>
<dbReference type="CDD" id="cd07035">
    <property type="entry name" value="TPP_PYR_POX_like"/>
    <property type="match status" value="1"/>
</dbReference>
<name>A0AAX4L1Y6_9CREN</name>
<dbReference type="NCBIfam" id="NF006203">
    <property type="entry name" value="PRK08327.1"/>
    <property type="match status" value="1"/>
</dbReference>
<dbReference type="GO" id="GO:0003984">
    <property type="term" value="F:acetolactate synthase activity"/>
    <property type="evidence" value="ECO:0007669"/>
    <property type="project" value="TreeGrafter"/>
</dbReference>
<dbReference type="GO" id="GO:0005948">
    <property type="term" value="C:acetolactate synthase complex"/>
    <property type="evidence" value="ECO:0007669"/>
    <property type="project" value="TreeGrafter"/>
</dbReference>
<dbReference type="GO" id="GO:0009099">
    <property type="term" value="P:L-valine biosynthetic process"/>
    <property type="evidence" value="ECO:0007669"/>
    <property type="project" value="TreeGrafter"/>
</dbReference>
<dbReference type="SUPFAM" id="SSF52467">
    <property type="entry name" value="DHS-like NAD/FAD-binding domain"/>
    <property type="match status" value="1"/>
</dbReference>
<dbReference type="GO" id="GO:0050660">
    <property type="term" value="F:flavin adenine dinucleotide binding"/>
    <property type="evidence" value="ECO:0007669"/>
    <property type="project" value="TreeGrafter"/>
</dbReference>
<evidence type="ECO:0000256" key="3">
    <source>
        <dbReference type="ARBA" id="ARBA00011631"/>
    </source>
</evidence>
<evidence type="ECO:0000256" key="4">
    <source>
        <dbReference type="ARBA" id="ARBA00012691"/>
    </source>
</evidence>
<comment type="function">
    <text evidence="1">Catalyzes the coenzyme A-dependent oxidative decarboxylation of different 2-oxoacids such as 2-oxoglutarate, pyruvate and 2-oxobutyrate to form their CoA derivatives.</text>
</comment>
<comment type="catalytic activity">
    <reaction evidence="6">
        <text>a 2-oxocarboxylate + 2 oxidized [2Fe-2S]-[ferredoxin] + CoA = an acyl-CoA + 2 reduced [2Fe-2S]-[ferredoxin] + CO2 + H(+)</text>
        <dbReference type="Rhea" id="RHEA:42316"/>
        <dbReference type="Rhea" id="RHEA-COMP:10000"/>
        <dbReference type="Rhea" id="RHEA-COMP:10001"/>
        <dbReference type="ChEBI" id="CHEBI:15378"/>
        <dbReference type="ChEBI" id="CHEBI:16526"/>
        <dbReference type="ChEBI" id="CHEBI:33737"/>
        <dbReference type="ChEBI" id="CHEBI:33738"/>
        <dbReference type="ChEBI" id="CHEBI:35179"/>
        <dbReference type="ChEBI" id="CHEBI:57287"/>
        <dbReference type="ChEBI" id="CHEBI:58342"/>
        <dbReference type="EC" id="1.2.7.11"/>
    </reaction>
</comment>
<dbReference type="EC" id="1.2.7.11" evidence="4"/>
<evidence type="ECO:0000313" key="10">
    <source>
        <dbReference type="Proteomes" id="UP001432202"/>
    </source>
</evidence>
<dbReference type="GO" id="GO:0047553">
    <property type="term" value="F:2-oxoglutarate synthase activity"/>
    <property type="evidence" value="ECO:0007669"/>
    <property type="project" value="UniProtKB-ARBA"/>
</dbReference>
<dbReference type="EMBL" id="CP146016">
    <property type="protein sequence ID" value="WWQ61175.1"/>
    <property type="molecule type" value="Genomic_DNA"/>
</dbReference>
<dbReference type="GO" id="GO:0009097">
    <property type="term" value="P:isoleucine biosynthetic process"/>
    <property type="evidence" value="ECO:0007669"/>
    <property type="project" value="TreeGrafter"/>
</dbReference>
<evidence type="ECO:0000256" key="5">
    <source>
        <dbReference type="ARBA" id="ARBA00023052"/>
    </source>
</evidence>
<dbReference type="InterPro" id="IPR012001">
    <property type="entry name" value="Thiamin_PyroP_enz_TPP-bd_dom"/>
</dbReference>
<comment type="similarity">
    <text evidence="2">Belongs to the TPP enzyme family.</text>
</comment>
<dbReference type="GO" id="GO:0018491">
    <property type="term" value="F:2-oxobutyrate synthase activity"/>
    <property type="evidence" value="ECO:0007669"/>
    <property type="project" value="UniProtKB-ARBA"/>
</dbReference>
<dbReference type="GeneID" id="89335820"/>
<keyword evidence="10" id="KW-1185">Reference proteome</keyword>
<dbReference type="Pfam" id="PF02775">
    <property type="entry name" value="TPP_enzyme_C"/>
    <property type="match status" value="1"/>
</dbReference>
<dbReference type="Gene3D" id="3.40.50.1220">
    <property type="entry name" value="TPP-binding domain"/>
    <property type="match status" value="1"/>
</dbReference>
<keyword evidence="5" id="KW-0786">Thiamine pyrophosphate</keyword>
<dbReference type="InterPro" id="IPR045229">
    <property type="entry name" value="TPP_enz"/>
</dbReference>
<dbReference type="InterPro" id="IPR029061">
    <property type="entry name" value="THDP-binding"/>
</dbReference>
<dbReference type="InterPro" id="IPR011766">
    <property type="entry name" value="TPP_enzyme_TPP-bd"/>
</dbReference>
<dbReference type="GO" id="GO:0030976">
    <property type="term" value="F:thiamine pyrophosphate binding"/>
    <property type="evidence" value="ECO:0007669"/>
    <property type="project" value="InterPro"/>
</dbReference>
<accession>A0AAX4L1Y6</accession>
<proteinExistence type="inferred from homology"/>
<dbReference type="GO" id="GO:0019164">
    <property type="term" value="F:pyruvate synthase activity"/>
    <property type="evidence" value="ECO:0007669"/>
    <property type="project" value="UniProtKB-ARBA"/>
</dbReference>
<dbReference type="PANTHER" id="PTHR18968:SF13">
    <property type="entry name" value="ACETOLACTATE SYNTHASE CATALYTIC SUBUNIT, MITOCHONDRIAL"/>
    <property type="match status" value="1"/>
</dbReference>
<protein>
    <recommendedName>
        <fullName evidence="4">2-oxoacid oxidoreductase (ferredoxin)</fullName>
        <ecNumber evidence="4">1.2.7.11</ecNumber>
    </recommendedName>
</protein>
<gene>
    <name evidence="9" type="ORF">V6M85_03590</name>
</gene>
<dbReference type="Proteomes" id="UP001432202">
    <property type="component" value="Chromosome"/>
</dbReference>
<organism evidence="9 10">
    <name type="scientific">Sulfolobus tengchongensis</name>
    <dbReference type="NCBI Taxonomy" id="207809"/>
    <lineage>
        <taxon>Archaea</taxon>
        <taxon>Thermoproteota</taxon>
        <taxon>Thermoprotei</taxon>
        <taxon>Sulfolobales</taxon>
        <taxon>Sulfolobaceae</taxon>
        <taxon>Sulfolobus</taxon>
    </lineage>
</organism>
<dbReference type="CDD" id="cd02002">
    <property type="entry name" value="TPP_BFDC"/>
    <property type="match status" value="1"/>
</dbReference>
<evidence type="ECO:0000256" key="2">
    <source>
        <dbReference type="ARBA" id="ARBA00007812"/>
    </source>
</evidence>
<evidence type="ECO:0000256" key="1">
    <source>
        <dbReference type="ARBA" id="ARBA00003908"/>
    </source>
</evidence>
<dbReference type="RefSeq" id="WP_338603076.1">
    <property type="nucleotide sequence ID" value="NZ_CP146016.1"/>
</dbReference>
<evidence type="ECO:0000256" key="6">
    <source>
        <dbReference type="ARBA" id="ARBA00048893"/>
    </source>
</evidence>
<dbReference type="InterPro" id="IPR029035">
    <property type="entry name" value="DHS-like_NAD/FAD-binding_dom"/>
</dbReference>